<evidence type="ECO:0000313" key="3">
    <source>
        <dbReference type="EMBL" id="PDO10860.1"/>
    </source>
</evidence>
<evidence type="ECO:0000256" key="1">
    <source>
        <dbReference type="ARBA" id="ARBA00010424"/>
    </source>
</evidence>
<evidence type="ECO:0000256" key="2">
    <source>
        <dbReference type="SAM" id="MobiDB-lite"/>
    </source>
</evidence>
<evidence type="ECO:0000313" key="4">
    <source>
        <dbReference type="Proteomes" id="UP000243688"/>
    </source>
</evidence>
<name>A0A2A6E144_9BACL</name>
<dbReference type="InterPro" id="IPR013785">
    <property type="entry name" value="Aldolase_TIM"/>
</dbReference>
<dbReference type="PANTHER" id="PTHR48413">
    <property type="match status" value="1"/>
</dbReference>
<dbReference type="Proteomes" id="UP000243688">
    <property type="component" value="Unassembled WGS sequence"/>
</dbReference>
<comment type="similarity">
    <text evidence="1">Belongs to the phosphosulfolactate synthase family.</text>
</comment>
<dbReference type="Gene3D" id="3.20.20.70">
    <property type="entry name" value="Aldolase class I"/>
    <property type="match status" value="1"/>
</dbReference>
<proteinExistence type="inferred from homology"/>
<gene>
    <name evidence="3" type="ORF">BLM47_04975</name>
</gene>
<reference evidence="3 4" key="1">
    <citation type="submission" date="2016-12" db="EMBL/GenBank/DDBJ databases">
        <title>Candidatus Reconcilibacillus cellulovorans genome.</title>
        <authorList>
            <person name="Kolinko S."/>
            <person name="Wu Y.-W."/>
            <person name="Tachea F."/>
            <person name="Denzel E."/>
            <person name="Hiras J."/>
            <person name="Baecker N."/>
            <person name="Chan L.J."/>
            <person name="Eichorst S.A."/>
            <person name="Frey D."/>
            <person name="Adams P.D."/>
            <person name="Pray T."/>
            <person name="Tanjore D."/>
            <person name="Petzold C.J."/>
            <person name="Gladden J.M."/>
            <person name="Simmons B.A."/>
            <person name="Singer S.W."/>
        </authorList>
    </citation>
    <scope>NUCLEOTIDE SEQUENCE [LARGE SCALE GENOMIC DNA]</scope>
    <source>
        <strain evidence="3">JTherm</strain>
    </source>
</reference>
<dbReference type="EMBL" id="MOXJ01000008">
    <property type="protein sequence ID" value="PDO10860.1"/>
    <property type="molecule type" value="Genomic_DNA"/>
</dbReference>
<dbReference type="InterPro" id="IPR003830">
    <property type="entry name" value="ComA_synth"/>
</dbReference>
<sequence length="272" mass="30499">MESYRKPSVWPPSMADPSGVREKRPRTAGKTMVIDKGLGPYAFFDLLQVGGSHIDYIKLGFGSAPLYPVSVLKQKIDLARRRNIRILPGGTFLEAAVAQREVDEFFRIVKRLGFTALEVSDGTIDMSRRLRSELILRGLELGFEVLTEYGKKRKGSRVDLTELCETAETDLELGASLVAIEGRECGADVGIYREDGACREDAVREIAERFSRPDRLLWEAPRKEQQAWLLRELGPDIHIGNVAPQDVLSLESLRRGLRADTFLHGMKSLART</sequence>
<dbReference type="Pfam" id="PF02679">
    <property type="entry name" value="ComA"/>
    <property type="match status" value="1"/>
</dbReference>
<dbReference type="PANTHER" id="PTHR48413:SF1">
    <property type="entry name" value="PROTEIN HEAT-STRESS-ASSOCIATED 32"/>
    <property type="match status" value="1"/>
</dbReference>
<feature type="region of interest" description="Disordered" evidence="2">
    <location>
        <begin position="1"/>
        <end position="27"/>
    </location>
</feature>
<organism evidence="3 4">
    <name type="scientific">Candidatus Reconcilbacillus cellulovorans</name>
    <dbReference type="NCBI Taxonomy" id="1906605"/>
    <lineage>
        <taxon>Bacteria</taxon>
        <taxon>Bacillati</taxon>
        <taxon>Bacillota</taxon>
        <taxon>Bacilli</taxon>
        <taxon>Bacillales</taxon>
        <taxon>Paenibacillaceae</taxon>
        <taxon>Candidatus Reconcilbacillus</taxon>
    </lineage>
</organism>
<comment type="caution">
    <text evidence="3">The sequence shown here is derived from an EMBL/GenBank/DDBJ whole genome shotgun (WGS) entry which is preliminary data.</text>
</comment>
<protein>
    <submittedName>
        <fullName evidence="3">Phosphosulfolactate synthase</fullName>
    </submittedName>
</protein>
<dbReference type="InterPro" id="IPR036112">
    <property type="entry name" value="ComA_synth_sf"/>
</dbReference>
<accession>A0A2A6E144</accession>
<dbReference type="AlphaFoldDB" id="A0A2A6E144"/>
<dbReference type="SUPFAM" id="SSF102110">
    <property type="entry name" value="(2r)-phospho-3-sulfolactate synthase ComA"/>
    <property type="match status" value="1"/>
</dbReference>